<feature type="compositionally biased region" description="Gly residues" evidence="1">
    <location>
        <begin position="461"/>
        <end position="474"/>
    </location>
</feature>
<reference evidence="2 3" key="1">
    <citation type="journal article" date="2023" name="IScience">
        <title>Expanded male sex-determining region conserved during the evolution of homothallism in the green alga Volvox.</title>
        <authorList>
            <person name="Yamamoto K."/>
            <person name="Matsuzaki R."/>
            <person name="Mahakham W."/>
            <person name="Heman W."/>
            <person name="Sekimoto H."/>
            <person name="Kawachi M."/>
            <person name="Minakuchi Y."/>
            <person name="Toyoda A."/>
            <person name="Nozaki H."/>
        </authorList>
    </citation>
    <scope>NUCLEOTIDE SEQUENCE [LARGE SCALE GENOMIC DNA]</scope>
    <source>
        <strain evidence="2 3">NIES-4468</strain>
    </source>
</reference>
<name>A0ABQ5RSK9_9CHLO</name>
<keyword evidence="3" id="KW-1185">Reference proteome</keyword>
<organism evidence="2 3">
    <name type="scientific">Volvox africanus</name>
    <dbReference type="NCBI Taxonomy" id="51714"/>
    <lineage>
        <taxon>Eukaryota</taxon>
        <taxon>Viridiplantae</taxon>
        <taxon>Chlorophyta</taxon>
        <taxon>core chlorophytes</taxon>
        <taxon>Chlorophyceae</taxon>
        <taxon>CS clade</taxon>
        <taxon>Chlamydomonadales</taxon>
        <taxon>Volvocaceae</taxon>
        <taxon>Volvox</taxon>
    </lineage>
</organism>
<dbReference type="EMBL" id="BSDZ01000008">
    <property type="protein sequence ID" value="GLI60530.1"/>
    <property type="molecule type" value="Genomic_DNA"/>
</dbReference>
<feature type="region of interest" description="Disordered" evidence="1">
    <location>
        <begin position="1"/>
        <end position="324"/>
    </location>
</feature>
<sequence length="492" mass="51861">MTARMAPGPNSDGAGDSVENQDFKYEQGNNTKQDQRMMETFGINNAAKKSKRVSAANALGFPSKRQKKDEAALLKRAPRGQGQNARERTHRGTSDACDIRNEAEEKVVAKGDEGAHDGIGFNEDNAQDGGEGRVRVRGRGGRGRGGARGRGRNRGRSYGTAGSGRGHGRGRMVDADADADVGGTDTDDGADGRSLGGDPNTDPEESERDEDPDDGEEDAYNVEEENDDDEDSAVDEDDDEEGEGRKATPGRGRGRGGRRRGAASESGSGRRGRGGRGQGRSRGQGFASQRQATAGGSTVEEGAAEAVKKPSRRQGQQQVKRRGVDTAAAAAVDDIEMPSEVELQDIWRMLVSEPESVVSAEGILRVANQLGLSDYEALVGPMMGFAREKVPGLSPNSTSLSFHQFRCMLEALYNPQLPGEQPPQLQPWRGAQPEVERQKGEEGTAAALQQTSVAPETAGAGVLGGRDGDAGTGGVVMAAAVPQIDGSMEKGS</sequence>
<comment type="caution">
    <text evidence="2">The sequence shown here is derived from an EMBL/GenBank/DDBJ whole genome shotgun (WGS) entry which is preliminary data.</text>
</comment>
<evidence type="ECO:0000256" key="1">
    <source>
        <dbReference type="SAM" id="MobiDB-lite"/>
    </source>
</evidence>
<protein>
    <submittedName>
        <fullName evidence="2">Uncharacterized protein</fullName>
    </submittedName>
</protein>
<evidence type="ECO:0000313" key="2">
    <source>
        <dbReference type="EMBL" id="GLI60530.1"/>
    </source>
</evidence>
<accession>A0ABQ5RSK9</accession>
<dbReference type="Proteomes" id="UP001165090">
    <property type="component" value="Unassembled WGS sequence"/>
</dbReference>
<feature type="compositionally biased region" description="Basic residues" evidence="1">
    <location>
        <begin position="135"/>
        <end position="155"/>
    </location>
</feature>
<gene>
    <name evidence="2" type="ORF">VaNZ11_002677</name>
</gene>
<feature type="compositionally biased region" description="Acidic residues" evidence="1">
    <location>
        <begin position="175"/>
        <end position="189"/>
    </location>
</feature>
<evidence type="ECO:0000313" key="3">
    <source>
        <dbReference type="Proteomes" id="UP001165090"/>
    </source>
</evidence>
<feature type="region of interest" description="Disordered" evidence="1">
    <location>
        <begin position="418"/>
        <end position="474"/>
    </location>
</feature>
<feature type="compositionally biased region" description="Basic and acidic residues" evidence="1">
    <location>
        <begin position="85"/>
        <end position="116"/>
    </location>
</feature>
<feature type="compositionally biased region" description="Basic residues" evidence="1">
    <location>
        <begin position="252"/>
        <end position="261"/>
    </location>
</feature>
<proteinExistence type="predicted"/>
<feature type="compositionally biased region" description="Acidic residues" evidence="1">
    <location>
        <begin position="201"/>
        <end position="242"/>
    </location>
</feature>